<evidence type="ECO:0000256" key="1">
    <source>
        <dbReference type="SAM" id="Phobius"/>
    </source>
</evidence>
<comment type="caution">
    <text evidence="2">The sequence shown here is derived from an EMBL/GenBank/DDBJ whole genome shotgun (WGS) entry which is preliminary data.</text>
</comment>
<evidence type="ECO:0000313" key="3">
    <source>
        <dbReference type="Proteomes" id="UP001630127"/>
    </source>
</evidence>
<sequence>MIMLSWMSFLFLCMCIGFSSNLWYLRYAALCGRVLPHFGFVVVLLWAVTGVVYVLEFCLPLFHIHFSLFGIEQYEKVKQLQFTIGFIPEFELQCFWNCWGLLHPNI</sequence>
<keyword evidence="1" id="KW-0812">Transmembrane</keyword>
<proteinExistence type="predicted"/>
<name>A0ABD2Y086_9GENT</name>
<evidence type="ECO:0000313" key="2">
    <source>
        <dbReference type="EMBL" id="KAL3499128.1"/>
    </source>
</evidence>
<dbReference type="AlphaFoldDB" id="A0ABD2Y086"/>
<keyword evidence="1" id="KW-1133">Transmembrane helix</keyword>
<keyword evidence="3" id="KW-1185">Reference proteome</keyword>
<organism evidence="2 3">
    <name type="scientific">Cinchona calisaya</name>
    <dbReference type="NCBI Taxonomy" id="153742"/>
    <lineage>
        <taxon>Eukaryota</taxon>
        <taxon>Viridiplantae</taxon>
        <taxon>Streptophyta</taxon>
        <taxon>Embryophyta</taxon>
        <taxon>Tracheophyta</taxon>
        <taxon>Spermatophyta</taxon>
        <taxon>Magnoliopsida</taxon>
        <taxon>eudicotyledons</taxon>
        <taxon>Gunneridae</taxon>
        <taxon>Pentapetalae</taxon>
        <taxon>asterids</taxon>
        <taxon>lamiids</taxon>
        <taxon>Gentianales</taxon>
        <taxon>Rubiaceae</taxon>
        <taxon>Cinchonoideae</taxon>
        <taxon>Cinchoneae</taxon>
        <taxon>Cinchona</taxon>
    </lineage>
</organism>
<feature type="transmembrane region" description="Helical" evidence="1">
    <location>
        <begin position="38"/>
        <end position="62"/>
    </location>
</feature>
<gene>
    <name evidence="2" type="ORF">ACH5RR_041860</name>
</gene>
<protein>
    <submittedName>
        <fullName evidence="2">Uncharacterized protein</fullName>
    </submittedName>
</protein>
<dbReference type="EMBL" id="JBJUIK010000017">
    <property type="protein sequence ID" value="KAL3499128.1"/>
    <property type="molecule type" value="Genomic_DNA"/>
</dbReference>
<keyword evidence="1" id="KW-0472">Membrane</keyword>
<reference evidence="2 3" key="1">
    <citation type="submission" date="2024-11" db="EMBL/GenBank/DDBJ databases">
        <title>A near-complete genome assembly of Cinchona calisaya.</title>
        <authorList>
            <person name="Lian D.C."/>
            <person name="Zhao X.W."/>
            <person name="Wei L."/>
        </authorList>
    </citation>
    <scope>NUCLEOTIDE SEQUENCE [LARGE SCALE GENOMIC DNA]</scope>
    <source>
        <tissue evidence="2">Nenye</tissue>
    </source>
</reference>
<accession>A0ABD2Y086</accession>
<dbReference type="Proteomes" id="UP001630127">
    <property type="component" value="Unassembled WGS sequence"/>
</dbReference>